<organism evidence="17 18">
    <name type="scientific">Oryza rufipogon</name>
    <name type="common">Brownbeard rice</name>
    <name type="synonym">Asian wild rice</name>
    <dbReference type="NCBI Taxonomy" id="4529"/>
    <lineage>
        <taxon>Eukaryota</taxon>
        <taxon>Viridiplantae</taxon>
        <taxon>Streptophyta</taxon>
        <taxon>Embryophyta</taxon>
        <taxon>Tracheophyta</taxon>
        <taxon>Spermatophyta</taxon>
        <taxon>Magnoliopsida</taxon>
        <taxon>Liliopsida</taxon>
        <taxon>Poales</taxon>
        <taxon>Poaceae</taxon>
        <taxon>BOP clade</taxon>
        <taxon>Oryzoideae</taxon>
        <taxon>Oryzeae</taxon>
        <taxon>Oryzinae</taxon>
        <taxon>Oryza</taxon>
    </lineage>
</organism>
<evidence type="ECO:0000256" key="14">
    <source>
        <dbReference type="SAM" id="MobiDB-lite"/>
    </source>
</evidence>
<reference evidence="18" key="1">
    <citation type="submission" date="2013-06" db="EMBL/GenBank/DDBJ databases">
        <authorList>
            <person name="Zhao Q."/>
        </authorList>
    </citation>
    <scope>NUCLEOTIDE SEQUENCE</scope>
    <source>
        <strain evidence="18">cv. W1943</strain>
    </source>
</reference>
<dbReference type="PROSITE" id="PS00018">
    <property type="entry name" value="EF_HAND_1"/>
    <property type="match status" value="1"/>
</dbReference>
<dbReference type="SMART" id="SM00173">
    <property type="entry name" value="RAS"/>
    <property type="match status" value="1"/>
</dbReference>
<evidence type="ECO:0000259" key="15">
    <source>
        <dbReference type="PROSITE" id="PS50222"/>
    </source>
</evidence>
<dbReference type="PRINTS" id="PR00449">
    <property type="entry name" value="RASTRNSFRMNG"/>
</dbReference>
<dbReference type="SUPFAM" id="SSF52540">
    <property type="entry name" value="P-loop containing nucleoside triphosphate hydrolases"/>
    <property type="match status" value="1"/>
</dbReference>
<evidence type="ECO:0000256" key="12">
    <source>
        <dbReference type="ARBA" id="ARBA00023134"/>
    </source>
</evidence>
<evidence type="ECO:0000256" key="8">
    <source>
        <dbReference type="ARBA" id="ARBA00022801"/>
    </source>
</evidence>
<evidence type="ECO:0000256" key="13">
    <source>
        <dbReference type="ARBA" id="ARBA00023136"/>
    </source>
</evidence>
<keyword evidence="8" id="KW-0378">Hydrolase</keyword>
<feature type="domain" description="EF-hand" evidence="15">
    <location>
        <begin position="225"/>
        <end position="260"/>
    </location>
</feature>
<dbReference type="GO" id="GO:0005509">
    <property type="term" value="F:calcium ion binding"/>
    <property type="evidence" value="ECO:0007669"/>
    <property type="project" value="InterPro"/>
</dbReference>
<name>A0A0E0P2X6_ORYRU</name>
<dbReference type="GO" id="GO:0005741">
    <property type="term" value="C:mitochondrial outer membrane"/>
    <property type="evidence" value="ECO:0007669"/>
    <property type="project" value="UniProtKB-SubCell"/>
</dbReference>
<protein>
    <recommendedName>
        <fullName evidence="19">EF-hand domain-containing protein</fullName>
    </recommendedName>
</protein>
<comment type="subcellular location">
    <subcellularLocation>
        <location evidence="1">Mitochondrion outer membrane</location>
        <topology evidence="1">Single-pass type IV membrane protein</topology>
    </subcellularLocation>
</comment>
<keyword evidence="13" id="KW-0472">Membrane</keyword>
<keyword evidence="11" id="KW-0496">Mitochondrion</keyword>
<dbReference type="Proteomes" id="UP000008022">
    <property type="component" value="Unassembled WGS sequence"/>
</dbReference>
<dbReference type="AlphaFoldDB" id="A0A0E0P2X6"/>
<evidence type="ECO:0000256" key="1">
    <source>
        <dbReference type="ARBA" id="ARBA00004200"/>
    </source>
</evidence>
<dbReference type="FunFam" id="1.10.238.10:FF:000011">
    <property type="entry name" value="Mitochondrial Rho GTPase"/>
    <property type="match status" value="1"/>
</dbReference>
<evidence type="ECO:0000259" key="16">
    <source>
        <dbReference type="PROSITE" id="PS51423"/>
    </source>
</evidence>
<evidence type="ECO:0000256" key="2">
    <source>
        <dbReference type="ARBA" id="ARBA00007981"/>
    </source>
</evidence>
<keyword evidence="6" id="KW-0547">Nucleotide-binding</keyword>
<keyword evidence="9" id="KW-0106">Calcium</keyword>
<keyword evidence="10" id="KW-1133">Transmembrane helix</keyword>
<dbReference type="Pfam" id="PF00071">
    <property type="entry name" value="Ras"/>
    <property type="match status" value="1"/>
</dbReference>
<evidence type="ECO:0000256" key="4">
    <source>
        <dbReference type="ARBA" id="ARBA00022723"/>
    </source>
</evidence>
<dbReference type="eggNOG" id="KOG1707">
    <property type="taxonomic scope" value="Eukaryota"/>
</dbReference>
<proteinExistence type="inferred from homology"/>
<evidence type="ECO:0000313" key="17">
    <source>
        <dbReference type="EnsemblPlants" id="ORUFI03G40030.1"/>
    </source>
</evidence>
<sequence>MAAAPRDAPKPPTKKPYRGRRGGDAMGVAWSSRAAAKRDVRVAVIGDQGTGKSSLVATIATGRFPADQDGGVAHVLPPARLPVDYFPARVPVTIVDTSSSPDGNKVLIAECQTADAVVLTYACDRPSTLERITTFWLPKLRRLLQSKVPVILAGCKVDLSDKQQQAGLENVLDFIMCTFREVEIYLECSALHRIKVDEVLYCAQMAVLHPTTPLFDKATRSIKPRCMMAFQRIFSLYDHDKDGAVSDAEMNAFLVRCFKVSLQPAEIADMKRVVQQHMIGGVNDNGLITFIGFLYLHVVFIAKGREETTWTVLRKFGYDNELVHGFSWWPRALALQRRPIS</sequence>
<dbReference type="Gene3D" id="3.40.50.300">
    <property type="entry name" value="P-loop containing nucleotide triphosphate hydrolases"/>
    <property type="match status" value="1"/>
</dbReference>
<feature type="domain" description="Miro" evidence="16">
    <location>
        <begin position="37"/>
        <end position="209"/>
    </location>
</feature>
<evidence type="ECO:0000256" key="10">
    <source>
        <dbReference type="ARBA" id="ARBA00022989"/>
    </source>
</evidence>
<dbReference type="Gene3D" id="1.10.238.10">
    <property type="entry name" value="EF-hand"/>
    <property type="match status" value="1"/>
</dbReference>
<dbReference type="InterPro" id="IPR002048">
    <property type="entry name" value="EF_hand_dom"/>
</dbReference>
<dbReference type="STRING" id="4529.A0A0E0P2X6"/>
<dbReference type="Pfam" id="PF08356">
    <property type="entry name" value="EF_assoc_2"/>
    <property type="match status" value="1"/>
</dbReference>
<evidence type="ECO:0000313" key="18">
    <source>
        <dbReference type="Proteomes" id="UP000008022"/>
    </source>
</evidence>
<dbReference type="SMART" id="SM00175">
    <property type="entry name" value="RAB"/>
    <property type="match status" value="1"/>
</dbReference>
<dbReference type="OMA" id="CMMAFQR"/>
<dbReference type="SUPFAM" id="SSF47473">
    <property type="entry name" value="EF-hand"/>
    <property type="match status" value="1"/>
</dbReference>
<keyword evidence="5" id="KW-0677">Repeat</keyword>
<dbReference type="PANTHER" id="PTHR46819:SF1">
    <property type="entry name" value="EF-HAND CALCIUM-BINDING DOMAIN-CONTAINING PROTEIN 7"/>
    <property type="match status" value="1"/>
</dbReference>
<accession>A0A0E0P2X6</accession>
<keyword evidence="3" id="KW-0812">Transmembrane</keyword>
<dbReference type="PANTHER" id="PTHR46819">
    <property type="entry name" value="EF-HAND CALCIUM-BINDING DOMAIN-CONTAINING PROTEIN 7"/>
    <property type="match status" value="1"/>
</dbReference>
<dbReference type="PROSITE" id="PS51423">
    <property type="entry name" value="MIRO"/>
    <property type="match status" value="1"/>
</dbReference>
<dbReference type="InterPro" id="IPR018247">
    <property type="entry name" value="EF_Hand_1_Ca_BS"/>
</dbReference>
<dbReference type="GO" id="GO:0005525">
    <property type="term" value="F:GTP binding"/>
    <property type="evidence" value="ECO:0007669"/>
    <property type="project" value="UniProtKB-KW"/>
</dbReference>
<dbReference type="InterPro" id="IPR052266">
    <property type="entry name" value="Miro-EF-hand_domain"/>
</dbReference>
<dbReference type="InterPro" id="IPR013567">
    <property type="entry name" value="EF_hand_assoc_2"/>
</dbReference>
<evidence type="ECO:0008006" key="19">
    <source>
        <dbReference type="Google" id="ProtNLM"/>
    </source>
</evidence>
<dbReference type="GO" id="GO:0003924">
    <property type="term" value="F:GTPase activity"/>
    <property type="evidence" value="ECO:0007669"/>
    <property type="project" value="InterPro"/>
</dbReference>
<dbReference type="CDD" id="cd01893">
    <property type="entry name" value="Miro1"/>
    <property type="match status" value="1"/>
</dbReference>
<evidence type="ECO:0000256" key="9">
    <source>
        <dbReference type="ARBA" id="ARBA00022837"/>
    </source>
</evidence>
<keyword evidence="12" id="KW-0342">GTP-binding</keyword>
<evidence type="ECO:0000256" key="11">
    <source>
        <dbReference type="ARBA" id="ARBA00023128"/>
    </source>
</evidence>
<keyword evidence="7" id="KW-1000">Mitochondrion outer membrane</keyword>
<keyword evidence="4" id="KW-0479">Metal-binding</keyword>
<dbReference type="EnsemblPlants" id="ORUFI03G40030.1">
    <property type="protein sequence ID" value="ORUFI03G40030.1"/>
    <property type="gene ID" value="ORUFI03G40030"/>
</dbReference>
<feature type="region of interest" description="Disordered" evidence="14">
    <location>
        <begin position="1"/>
        <end position="25"/>
    </location>
</feature>
<dbReference type="InterPro" id="IPR027417">
    <property type="entry name" value="P-loop_NTPase"/>
</dbReference>
<dbReference type="InterPro" id="IPR001806">
    <property type="entry name" value="Small_GTPase"/>
</dbReference>
<evidence type="ECO:0000256" key="7">
    <source>
        <dbReference type="ARBA" id="ARBA00022787"/>
    </source>
</evidence>
<dbReference type="PROSITE" id="PS50222">
    <property type="entry name" value="EF_HAND_2"/>
    <property type="match status" value="1"/>
</dbReference>
<keyword evidence="18" id="KW-1185">Reference proteome</keyword>
<reference evidence="17" key="2">
    <citation type="submission" date="2015-06" db="UniProtKB">
        <authorList>
            <consortium name="EnsemblPlants"/>
        </authorList>
    </citation>
    <scope>IDENTIFICATION</scope>
</reference>
<evidence type="ECO:0000256" key="3">
    <source>
        <dbReference type="ARBA" id="ARBA00022692"/>
    </source>
</evidence>
<dbReference type="InterPro" id="IPR011992">
    <property type="entry name" value="EF-hand-dom_pair"/>
</dbReference>
<comment type="similarity">
    <text evidence="2">Belongs to the mitochondrial Rho GTPase family.</text>
</comment>
<dbReference type="InterPro" id="IPR020860">
    <property type="entry name" value="MIRO_dom"/>
</dbReference>
<dbReference type="Gramene" id="ORUFI03G40030.1">
    <property type="protein sequence ID" value="ORUFI03G40030.1"/>
    <property type="gene ID" value="ORUFI03G40030"/>
</dbReference>
<dbReference type="SMART" id="SM00174">
    <property type="entry name" value="RHO"/>
    <property type="match status" value="1"/>
</dbReference>
<evidence type="ECO:0000256" key="5">
    <source>
        <dbReference type="ARBA" id="ARBA00022737"/>
    </source>
</evidence>
<evidence type="ECO:0000256" key="6">
    <source>
        <dbReference type="ARBA" id="ARBA00022741"/>
    </source>
</evidence>
<dbReference type="HOGENOM" id="CLU_014255_0_0_1"/>